<organism evidence="1 2">
    <name type="scientific">Siculibacillus lacustris</name>
    <dbReference type="NCBI Taxonomy" id="1549641"/>
    <lineage>
        <taxon>Bacteria</taxon>
        <taxon>Pseudomonadati</taxon>
        <taxon>Pseudomonadota</taxon>
        <taxon>Alphaproteobacteria</taxon>
        <taxon>Hyphomicrobiales</taxon>
        <taxon>Ancalomicrobiaceae</taxon>
        <taxon>Siculibacillus</taxon>
    </lineage>
</organism>
<dbReference type="Pfam" id="PF02288">
    <property type="entry name" value="Dehydratase_MU"/>
    <property type="match status" value="1"/>
</dbReference>
<name>A0A4Q9VPD9_9HYPH</name>
<evidence type="ECO:0000313" key="2">
    <source>
        <dbReference type="Proteomes" id="UP000292781"/>
    </source>
</evidence>
<dbReference type="InterPro" id="IPR003208">
    <property type="entry name" value="Dehydtase/Dehydtase_re"/>
</dbReference>
<dbReference type="SUPFAM" id="SSF52968">
    <property type="entry name" value="B12-dependent dehydatase associated subunit"/>
    <property type="match status" value="1"/>
</dbReference>
<dbReference type="RefSeq" id="WP_131310036.1">
    <property type="nucleotide sequence ID" value="NZ_SJFN01000018.1"/>
</dbReference>
<sequence>MAEPGLTRPTINVATLDPTAAELYRWIEFGAEEEGVPTRRVTVEATEVVAAAYEAARGSSFGIGVALSADRIALHEGHMPPERAVLDAPLAGDRTVVCRRFGSNAARMVVRLPLRLTEEPETVAAPVVRRPPVAAVAPTPDIEVKAEDWTEDRVTRIAAIVAGLLKERGVL</sequence>
<dbReference type="AlphaFoldDB" id="A0A4Q9VPD9"/>
<dbReference type="Proteomes" id="UP000292781">
    <property type="component" value="Unassembled WGS sequence"/>
</dbReference>
<comment type="caution">
    <text evidence="1">The sequence shown here is derived from an EMBL/GenBank/DDBJ whole genome shotgun (WGS) entry which is preliminary data.</text>
</comment>
<dbReference type="OrthoDB" id="308037at2"/>
<dbReference type="EMBL" id="SJFN01000018">
    <property type="protein sequence ID" value="TBW36772.1"/>
    <property type="molecule type" value="Genomic_DNA"/>
</dbReference>
<reference evidence="1 2" key="1">
    <citation type="submission" date="2019-02" db="EMBL/GenBank/DDBJ databases">
        <title>Siculibacillus lacustris gen. nov., sp. nov., a new rosette-forming bacterium isolated from a freshwater crater lake (Lake St. Ana, Romania).</title>
        <authorList>
            <person name="Felfoldi T."/>
            <person name="Marton Z."/>
            <person name="Szabo A."/>
            <person name="Mentes A."/>
            <person name="Boka K."/>
            <person name="Marialigeti K."/>
            <person name="Mathe I."/>
            <person name="Koncz M."/>
            <person name="Schumann P."/>
            <person name="Toth E."/>
        </authorList>
    </citation>
    <scope>NUCLEOTIDE SEQUENCE [LARGE SCALE GENOMIC DNA]</scope>
    <source>
        <strain evidence="1 2">SA-279</strain>
    </source>
</reference>
<gene>
    <name evidence="1" type="ORF">EYW49_13090</name>
</gene>
<protein>
    <recommendedName>
        <fullName evidence="3">Dehydratase</fullName>
    </recommendedName>
</protein>
<evidence type="ECO:0008006" key="3">
    <source>
        <dbReference type="Google" id="ProtNLM"/>
    </source>
</evidence>
<evidence type="ECO:0000313" key="1">
    <source>
        <dbReference type="EMBL" id="TBW36772.1"/>
    </source>
</evidence>
<proteinExistence type="predicted"/>
<dbReference type="Gene3D" id="3.40.50.10150">
    <property type="entry name" value="B12-dependent dehydatase associated subunit"/>
    <property type="match status" value="1"/>
</dbReference>
<keyword evidence="2" id="KW-1185">Reference proteome</keyword>
<accession>A0A4Q9VPD9</accession>
<dbReference type="InterPro" id="IPR010254">
    <property type="entry name" value="B12-dep_deHydtase_bsu"/>
</dbReference>